<organism evidence="2 3">
    <name type="scientific">Roseimaritima multifibrata</name>
    <dbReference type="NCBI Taxonomy" id="1930274"/>
    <lineage>
        <taxon>Bacteria</taxon>
        <taxon>Pseudomonadati</taxon>
        <taxon>Planctomycetota</taxon>
        <taxon>Planctomycetia</taxon>
        <taxon>Pirellulales</taxon>
        <taxon>Pirellulaceae</taxon>
        <taxon>Roseimaritima</taxon>
    </lineage>
</organism>
<dbReference type="Gene3D" id="3.90.550.10">
    <property type="entry name" value="Spore Coat Polysaccharide Biosynthesis Protein SpsA, Chain A"/>
    <property type="match status" value="1"/>
</dbReference>
<keyword evidence="2" id="KW-0328">Glycosyltransferase</keyword>
<dbReference type="AlphaFoldDB" id="A0A517MCY0"/>
<dbReference type="GO" id="GO:0099621">
    <property type="term" value="F:undecaprenyl-phosphate 4-deoxy-4-formamido-L-arabinose transferase activity"/>
    <property type="evidence" value="ECO:0007669"/>
    <property type="project" value="UniProtKB-EC"/>
</dbReference>
<keyword evidence="2" id="KW-0808">Transferase</keyword>
<dbReference type="InterPro" id="IPR050256">
    <property type="entry name" value="Glycosyltransferase_2"/>
</dbReference>
<dbReference type="Proteomes" id="UP000320672">
    <property type="component" value="Chromosome"/>
</dbReference>
<dbReference type="InterPro" id="IPR029044">
    <property type="entry name" value="Nucleotide-diphossugar_trans"/>
</dbReference>
<evidence type="ECO:0000259" key="1">
    <source>
        <dbReference type="Pfam" id="PF00535"/>
    </source>
</evidence>
<dbReference type="EMBL" id="CP036262">
    <property type="protein sequence ID" value="QDS92748.1"/>
    <property type="molecule type" value="Genomic_DNA"/>
</dbReference>
<dbReference type="PANTHER" id="PTHR48090">
    <property type="entry name" value="UNDECAPRENYL-PHOSPHATE 4-DEOXY-4-FORMAMIDO-L-ARABINOSE TRANSFERASE-RELATED"/>
    <property type="match status" value="1"/>
</dbReference>
<reference evidence="2 3" key="1">
    <citation type="submission" date="2019-02" db="EMBL/GenBank/DDBJ databases">
        <title>Deep-cultivation of Planctomycetes and their phenomic and genomic characterization uncovers novel biology.</title>
        <authorList>
            <person name="Wiegand S."/>
            <person name="Jogler M."/>
            <person name="Boedeker C."/>
            <person name="Pinto D."/>
            <person name="Vollmers J."/>
            <person name="Rivas-Marin E."/>
            <person name="Kohn T."/>
            <person name="Peeters S.H."/>
            <person name="Heuer A."/>
            <person name="Rast P."/>
            <person name="Oberbeckmann S."/>
            <person name="Bunk B."/>
            <person name="Jeske O."/>
            <person name="Meyerdierks A."/>
            <person name="Storesund J.E."/>
            <person name="Kallscheuer N."/>
            <person name="Luecker S."/>
            <person name="Lage O.M."/>
            <person name="Pohl T."/>
            <person name="Merkel B.J."/>
            <person name="Hornburger P."/>
            <person name="Mueller R.-W."/>
            <person name="Bruemmer F."/>
            <person name="Labrenz M."/>
            <person name="Spormann A.M."/>
            <person name="Op den Camp H."/>
            <person name="Overmann J."/>
            <person name="Amann R."/>
            <person name="Jetten M.S.M."/>
            <person name="Mascher T."/>
            <person name="Medema M.H."/>
            <person name="Devos D.P."/>
            <person name="Kaster A.-K."/>
            <person name="Ovreas L."/>
            <person name="Rohde M."/>
            <person name="Galperin M.Y."/>
            <person name="Jogler C."/>
        </authorList>
    </citation>
    <scope>NUCLEOTIDE SEQUENCE [LARGE SCALE GENOMIC DNA]</scope>
    <source>
        <strain evidence="2 3">FF011L</strain>
    </source>
</reference>
<accession>A0A517MCY0</accession>
<dbReference type="EC" id="2.4.2.53" evidence="2"/>
<dbReference type="InterPro" id="IPR001173">
    <property type="entry name" value="Glyco_trans_2-like"/>
</dbReference>
<sequence length="286" mass="32034">MAIDSYTPELEMTHLPLTAATDPTVQWSDAYVQQCQNLLGPAVCRELGIFALPDGFILSVIVPVYNEAETIAAVVSRLNQTGLPLEIILVDDGSEDGSADVLDRLAGEGLARVIHHAKNRGKGAAVRTGLQAATGVYVVIQDADLEYDPEDFRRLLQPLVADEADVVYGSRYGGVDKQVSGWWHQTGNGVITRLMNMAIGLKLSDVETCYKMARRDAWQQIAPRLRENRFGIEIEATAYLSRLQLRFAERSIRYRPRWYDEGKKIGWKDGVRAIWCIFYYGLLRRG</sequence>
<proteinExistence type="predicted"/>
<dbReference type="PANTHER" id="PTHR48090:SF7">
    <property type="entry name" value="RFBJ PROTEIN"/>
    <property type="match status" value="1"/>
</dbReference>
<name>A0A517MCY0_9BACT</name>
<evidence type="ECO:0000313" key="3">
    <source>
        <dbReference type="Proteomes" id="UP000320672"/>
    </source>
</evidence>
<keyword evidence="3" id="KW-1185">Reference proteome</keyword>
<dbReference type="OrthoDB" id="9810303at2"/>
<protein>
    <submittedName>
        <fullName evidence="2">Undecaprenyl-phosphate 4-deoxy-4-formamido-L-arabinose transferase</fullName>
        <ecNumber evidence="2">2.4.2.53</ecNumber>
    </submittedName>
</protein>
<dbReference type="Pfam" id="PF00535">
    <property type="entry name" value="Glycos_transf_2"/>
    <property type="match status" value="1"/>
</dbReference>
<dbReference type="CDD" id="cd04179">
    <property type="entry name" value="DPM_DPG-synthase_like"/>
    <property type="match status" value="1"/>
</dbReference>
<evidence type="ECO:0000313" key="2">
    <source>
        <dbReference type="EMBL" id="QDS92748.1"/>
    </source>
</evidence>
<dbReference type="SUPFAM" id="SSF53448">
    <property type="entry name" value="Nucleotide-diphospho-sugar transferases"/>
    <property type="match status" value="1"/>
</dbReference>
<gene>
    <name evidence="2" type="primary">arnC_1</name>
    <name evidence="2" type="ORF">FF011L_14970</name>
</gene>
<dbReference type="KEGG" id="rml:FF011L_14970"/>
<feature type="domain" description="Glycosyltransferase 2-like" evidence="1">
    <location>
        <begin position="59"/>
        <end position="219"/>
    </location>
</feature>